<keyword evidence="7" id="KW-1015">Disulfide bond</keyword>
<comment type="similarity">
    <text evidence="1 8">Belongs to the tannase family.</text>
</comment>
<dbReference type="RefSeq" id="XP_033518434.1">
    <property type="nucleotide sequence ID" value="XM_033669249.1"/>
</dbReference>
<evidence type="ECO:0000256" key="1">
    <source>
        <dbReference type="ARBA" id="ARBA00006249"/>
    </source>
</evidence>
<dbReference type="Gene3D" id="3.40.50.1820">
    <property type="entry name" value="alpha/beta hydrolase"/>
    <property type="match status" value="1"/>
</dbReference>
<dbReference type="EC" id="3.1.1.-" evidence="8"/>
<dbReference type="OrthoDB" id="3039123at2759"/>
<evidence type="ECO:0000256" key="4">
    <source>
        <dbReference type="ARBA" id="ARBA00022729"/>
    </source>
</evidence>
<dbReference type="PANTHER" id="PTHR33938:SF8">
    <property type="entry name" value="CARBOXYLIC ESTER HYDROLASE"/>
    <property type="match status" value="1"/>
</dbReference>
<evidence type="ECO:0000256" key="8">
    <source>
        <dbReference type="RuleBase" id="RU361238"/>
    </source>
</evidence>
<keyword evidence="11" id="KW-1185">Reference proteome</keyword>
<gene>
    <name evidence="10" type="ORF">P153DRAFT_371344</name>
</gene>
<keyword evidence="2" id="KW-0719">Serine esterase</keyword>
<keyword evidence="6" id="KW-0106">Calcium</keyword>
<feature type="signal peptide" evidence="8">
    <location>
        <begin position="1"/>
        <end position="19"/>
    </location>
</feature>
<organism evidence="10 11">
    <name type="scientific">Dothidotthia symphoricarpi CBS 119687</name>
    <dbReference type="NCBI Taxonomy" id="1392245"/>
    <lineage>
        <taxon>Eukaryota</taxon>
        <taxon>Fungi</taxon>
        <taxon>Dikarya</taxon>
        <taxon>Ascomycota</taxon>
        <taxon>Pezizomycotina</taxon>
        <taxon>Dothideomycetes</taxon>
        <taxon>Pleosporomycetidae</taxon>
        <taxon>Pleosporales</taxon>
        <taxon>Dothidotthiaceae</taxon>
        <taxon>Dothidotthia</taxon>
    </lineage>
</organism>
<dbReference type="GeneID" id="54409681"/>
<dbReference type="GO" id="GO:0046872">
    <property type="term" value="F:metal ion binding"/>
    <property type="evidence" value="ECO:0007669"/>
    <property type="project" value="UniProtKB-KW"/>
</dbReference>
<evidence type="ECO:0000256" key="3">
    <source>
        <dbReference type="ARBA" id="ARBA00022723"/>
    </source>
</evidence>
<evidence type="ECO:0000256" key="5">
    <source>
        <dbReference type="ARBA" id="ARBA00022801"/>
    </source>
</evidence>
<protein>
    <recommendedName>
        <fullName evidence="8">Carboxylic ester hydrolase</fullName>
        <ecNumber evidence="8">3.1.1.-</ecNumber>
    </recommendedName>
</protein>
<dbReference type="AlphaFoldDB" id="A0A6A6A0C9"/>
<evidence type="ECO:0000256" key="2">
    <source>
        <dbReference type="ARBA" id="ARBA00022487"/>
    </source>
</evidence>
<evidence type="ECO:0000313" key="11">
    <source>
        <dbReference type="Proteomes" id="UP000799771"/>
    </source>
</evidence>
<sequence length="607" mass="66547">MAKRLLHLLPFVHATPAYATPGQNEESDVASPRCDSSAFSKPDLGSHIEILSFSAVHQSNYTSVRGSPILPALNELSFCQVQVYLTHKGTNDKVLVEVWLPSTHDNWNGRFQATGGAGFATGMFSAQLGVAVQNGWAAVSTDGGHDPDLAKTGDASWALNEDRSIDWNLFNNFATRSVVEQIAVGKNITEQYFGKKPHHSYWNGCSTGGRQGYAIAQRYPHLVDGILANAPAISFAHFVTGEFHPQITMKLLDTYMSKCELEYFRWQAIERCDMLDGVRDGMLEDPEACDFDPNGLVGDTIECDGAEVQITKSMAQLVIEIQKGFPASGPRVWQGLAPGVPMDALAGISVSSEGVRSQRPFPISSSWLKNFLLRDESFNLSSLEMPQFVELFAQASYEYGAILNADNPDLSALQMSDTKLLTWHGLNDQLIPFQNTVAYRKRVEGAMGGAQAVDDYYRLFLVPGVQHCGGGDGPVPTDPLAALITWVEDGQPPETLDAETTTEYGETITRELCAWPAKSKYMGIGDAKRASSWSCEGGTERLEDLDLDKRDEQVQFLGMQMQPQKPGYRLRKDDDNNDNVEDGGRTGQVLAGLKDRLEGLDLGLMIG</sequence>
<name>A0A6A6A0C9_9PLEO</name>
<dbReference type="Proteomes" id="UP000799771">
    <property type="component" value="Unassembled WGS sequence"/>
</dbReference>
<feature type="region of interest" description="Disordered" evidence="9">
    <location>
        <begin position="563"/>
        <end position="586"/>
    </location>
</feature>
<dbReference type="Pfam" id="PF07519">
    <property type="entry name" value="Tannase"/>
    <property type="match status" value="1"/>
</dbReference>
<keyword evidence="3" id="KW-0479">Metal-binding</keyword>
<keyword evidence="5 8" id="KW-0378">Hydrolase</keyword>
<dbReference type="PANTHER" id="PTHR33938">
    <property type="entry name" value="FERULOYL ESTERASE B-RELATED"/>
    <property type="match status" value="1"/>
</dbReference>
<dbReference type="EMBL" id="ML977521">
    <property type="protein sequence ID" value="KAF2124041.1"/>
    <property type="molecule type" value="Genomic_DNA"/>
</dbReference>
<evidence type="ECO:0000256" key="7">
    <source>
        <dbReference type="ARBA" id="ARBA00023157"/>
    </source>
</evidence>
<accession>A0A6A6A0C9</accession>
<dbReference type="SUPFAM" id="SSF53474">
    <property type="entry name" value="alpha/beta-Hydrolases"/>
    <property type="match status" value="1"/>
</dbReference>
<dbReference type="InterPro" id="IPR011118">
    <property type="entry name" value="Tannase/feruloyl_esterase"/>
</dbReference>
<keyword evidence="4 8" id="KW-0732">Signal</keyword>
<dbReference type="GO" id="GO:0030600">
    <property type="term" value="F:feruloyl esterase activity"/>
    <property type="evidence" value="ECO:0007669"/>
    <property type="project" value="UniProtKB-ARBA"/>
</dbReference>
<evidence type="ECO:0000256" key="9">
    <source>
        <dbReference type="SAM" id="MobiDB-lite"/>
    </source>
</evidence>
<evidence type="ECO:0000256" key="6">
    <source>
        <dbReference type="ARBA" id="ARBA00022837"/>
    </source>
</evidence>
<reference evidence="10" key="1">
    <citation type="journal article" date="2020" name="Stud. Mycol.">
        <title>101 Dothideomycetes genomes: a test case for predicting lifestyles and emergence of pathogens.</title>
        <authorList>
            <person name="Haridas S."/>
            <person name="Albert R."/>
            <person name="Binder M."/>
            <person name="Bloem J."/>
            <person name="Labutti K."/>
            <person name="Salamov A."/>
            <person name="Andreopoulos B."/>
            <person name="Baker S."/>
            <person name="Barry K."/>
            <person name="Bills G."/>
            <person name="Bluhm B."/>
            <person name="Cannon C."/>
            <person name="Castanera R."/>
            <person name="Culley D."/>
            <person name="Daum C."/>
            <person name="Ezra D."/>
            <person name="Gonzalez J."/>
            <person name="Henrissat B."/>
            <person name="Kuo A."/>
            <person name="Liang C."/>
            <person name="Lipzen A."/>
            <person name="Lutzoni F."/>
            <person name="Magnuson J."/>
            <person name="Mondo S."/>
            <person name="Nolan M."/>
            <person name="Ohm R."/>
            <person name="Pangilinan J."/>
            <person name="Park H.-J."/>
            <person name="Ramirez L."/>
            <person name="Alfaro M."/>
            <person name="Sun H."/>
            <person name="Tritt A."/>
            <person name="Yoshinaga Y."/>
            <person name="Zwiers L.-H."/>
            <person name="Turgeon B."/>
            <person name="Goodwin S."/>
            <person name="Spatafora J."/>
            <person name="Crous P."/>
            <person name="Grigoriev I."/>
        </authorList>
    </citation>
    <scope>NUCLEOTIDE SEQUENCE</scope>
    <source>
        <strain evidence="10">CBS 119687</strain>
    </source>
</reference>
<feature type="chain" id="PRO_5025717744" description="Carboxylic ester hydrolase" evidence="8">
    <location>
        <begin position="20"/>
        <end position="607"/>
    </location>
</feature>
<dbReference type="InterPro" id="IPR029058">
    <property type="entry name" value="AB_hydrolase_fold"/>
</dbReference>
<evidence type="ECO:0000313" key="10">
    <source>
        <dbReference type="EMBL" id="KAF2124041.1"/>
    </source>
</evidence>
<proteinExistence type="inferred from homology"/>